<dbReference type="GeneID" id="70289735"/>
<protein>
    <submittedName>
        <fullName evidence="1">Uncharacterized protein</fullName>
    </submittedName>
</protein>
<dbReference type="EMBL" id="MU251270">
    <property type="protein sequence ID" value="KAG9251116.1"/>
    <property type="molecule type" value="Genomic_DNA"/>
</dbReference>
<reference evidence="1" key="1">
    <citation type="journal article" date="2021" name="IMA Fungus">
        <title>Genomic characterization of three marine fungi, including Emericellopsis atlantica sp. nov. with signatures of a generalist lifestyle and marine biomass degradation.</title>
        <authorList>
            <person name="Hagestad O.C."/>
            <person name="Hou L."/>
            <person name="Andersen J.H."/>
            <person name="Hansen E.H."/>
            <person name="Altermark B."/>
            <person name="Li C."/>
            <person name="Kuhnert E."/>
            <person name="Cox R.J."/>
            <person name="Crous P.W."/>
            <person name="Spatafora J.W."/>
            <person name="Lail K."/>
            <person name="Amirebrahimi M."/>
            <person name="Lipzen A."/>
            <person name="Pangilinan J."/>
            <person name="Andreopoulos W."/>
            <person name="Hayes R.D."/>
            <person name="Ng V."/>
            <person name="Grigoriev I.V."/>
            <person name="Jackson S.A."/>
            <person name="Sutton T.D.S."/>
            <person name="Dobson A.D.W."/>
            <person name="Rama T."/>
        </authorList>
    </citation>
    <scope>NUCLEOTIDE SEQUENCE</scope>
    <source>
        <strain evidence="1">TS7</strain>
    </source>
</reference>
<evidence type="ECO:0000313" key="1">
    <source>
        <dbReference type="EMBL" id="KAG9251116.1"/>
    </source>
</evidence>
<gene>
    <name evidence="1" type="ORF">F5Z01DRAFT_294225</name>
</gene>
<dbReference type="Proteomes" id="UP000887229">
    <property type="component" value="Unassembled WGS sequence"/>
</dbReference>
<dbReference type="OrthoDB" id="5343383at2759"/>
<dbReference type="AlphaFoldDB" id="A0A9P8CMW3"/>
<proteinExistence type="predicted"/>
<accession>A0A9P8CMW3</accession>
<keyword evidence="2" id="KW-1185">Reference proteome</keyword>
<organism evidence="1 2">
    <name type="scientific">Emericellopsis atlantica</name>
    <dbReference type="NCBI Taxonomy" id="2614577"/>
    <lineage>
        <taxon>Eukaryota</taxon>
        <taxon>Fungi</taxon>
        <taxon>Dikarya</taxon>
        <taxon>Ascomycota</taxon>
        <taxon>Pezizomycotina</taxon>
        <taxon>Sordariomycetes</taxon>
        <taxon>Hypocreomycetidae</taxon>
        <taxon>Hypocreales</taxon>
        <taxon>Bionectriaceae</taxon>
        <taxon>Emericellopsis</taxon>
    </lineage>
</organism>
<dbReference type="RefSeq" id="XP_046115040.1">
    <property type="nucleotide sequence ID" value="XM_046258832.1"/>
</dbReference>
<sequence>MEPVEQTVPSTVRAINLGQSATILTTCNLSATLRMAYDRDVVVHCIKRHYELLLKAAYFDPAEVRYPPEEG</sequence>
<name>A0A9P8CMW3_9HYPO</name>
<comment type="caution">
    <text evidence="1">The sequence shown here is derived from an EMBL/GenBank/DDBJ whole genome shotgun (WGS) entry which is preliminary data.</text>
</comment>
<evidence type="ECO:0000313" key="2">
    <source>
        <dbReference type="Proteomes" id="UP000887229"/>
    </source>
</evidence>